<protein>
    <recommendedName>
        <fullName evidence="3">Head decoration protein</fullName>
    </recommendedName>
</protein>
<dbReference type="RefSeq" id="WP_387346127.1">
    <property type="nucleotide sequence ID" value="NZ_JBIAXI010000024.1"/>
</dbReference>
<evidence type="ECO:0008006" key="3">
    <source>
        <dbReference type="Google" id="ProtNLM"/>
    </source>
</evidence>
<evidence type="ECO:0000313" key="1">
    <source>
        <dbReference type="EMBL" id="MFF4777623.1"/>
    </source>
</evidence>
<reference evidence="1 2" key="1">
    <citation type="submission" date="2024-10" db="EMBL/GenBank/DDBJ databases">
        <title>The Natural Products Discovery Center: Release of the First 8490 Sequenced Strains for Exploring Actinobacteria Biosynthetic Diversity.</title>
        <authorList>
            <person name="Kalkreuter E."/>
            <person name="Kautsar S.A."/>
            <person name="Yang D."/>
            <person name="Bader C.D."/>
            <person name="Teijaro C.N."/>
            <person name="Fluegel L."/>
            <person name="Davis C.M."/>
            <person name="Simpson J.R."/>
            <person name="Lauterbach L."/>
            <person name="Steele A.D."/>
            <person name="Gui C."/>
            <person name="Meng S."/>
            <person name="Li G."/>
            <person name="Viehrig K."/>
            <person name="Ye F."/>
            <person name="Su P."/>
            <person name="Kiefer A.F."/>
            <person name="Nichols A."/>
            <person name="Cepeda A.J."/>
            <person name="Yan W."/>
            <person name="Fan B."/>
            <person name="Jiang Y."/>
            <person name="Adhikari A."/>
            <person name="Zheng C.-J."/>
            <person name="Schuster L."/>
            <person name="Cowan T.M."/>
            <person name="Smanski M.J."/>
            <person name="Chevrette M.G."/>
            <person name="De Carvalho L.P.S."/>
            <person name="Shen B."/>
        </authorList>
    </citation>
    <scope>NUCLEOTIDE SEQUENCE [LARGE SCALE GENOMIC DNA]</scope>
    <source>
        <strain evidence="1 2">NPDC001281</strain>
    </source>
</reference>
<sequence length="402" mass="40430">MPKFGAAIDTSQIPIRGLVPESSGTAPATPVSFQLWGDTTAGKIKWRTPGGSWLSVDDVADGAITDVKVASGAAIALSKLAVNPLLRSNHSGTQTAATISDLGTVVQAYRLDQFAAPTSALSVGGQQVTNGADPTLNHHLATKGYVDLAVSSARAGIVGVKDPVRVATQSNINLASPGANIDGVAMVVGDRFLAAGQSVGTQNGIYTWQGSSAAAVRATDADQAGEIADGTIVAVAEGTYAGAQYIQTATASGTPGSWTQTWVVYNTAGSSYVAGNGLALSGNTFSVQPADSSIAVSGSGVTVGLVPIAKGGTNATTAAQARTNLVAVTQYAADLPALTAGVAATITHNLGTEDVQIYVREATGTKARIYLDEAITDASAITLKADIAYGAGALRVTVQARA</sequence>
<name>A0ABW6VH98_MICFU</name>
<keyword evidence="2" id="KW-1185">Reference proteome</keyword>
<evidence type="ECO:0000313" key="2">
    <source>
        <dbReference type="Proteomes" id="UP001602119"/>
    </source>
</evidence>
<organism evidence="1 2">
    <name type="scientific">Microtetraspora fusca</name>
    <dbReference type="NCBI Taxonomy" id="1997"/>
    <lineage>
        <taxon>Bacteria</taxon>
        <taxon>Bacillati</taxon>
        <taxon>Actinomycetota</taxon>
        <taxon>Actinomycetes</taxon>
        <taxon>Streptosporangiales</taxon>
        <taxon>Streptosporangiaceae</taxon>
        <taxon>Microtetraspora</taxon>
    </lineage>
</organism>
<accession>A0ABW6VH98</accession>
<dbReference type="Proteomes" id="UP001602119">
    <property type="component" value="Unassembled WGS sequence"/>
</dbReference>
<proteinExistence type="predicted"/>
<gene>
    <name evidence="1" type="ORF">ACFY05_32830</name>
</gene>
<comment type="caution">
    <text evidence="1">The sequence shown here is derived from an EMBL/GenBank/DDBJ whole genome shotgun (WGS) entry which is preliminary data.</text>
</comment>
<dbReference type="EMBL" id="JBIAXI010000024">
    <property type="protein sequence ID" value="MFF4777623.1"/>
    <property type="molecule type" value="Genomic_DNA"/>
</dbReference>